<evidence type="ECO:0000256" key="1">
    <source>
        <dbReference type="SAM" id="MobiDB-lite"/>
    </source>
</evidence>
<name>A0A0A0KV66_CUCSA</name>
<evidence type="ECO:0000313" key="4">
    <source>
        <dbReference type="Proteomes" id="UP000029981"/>
    </source>
</evidence>
<organism evidence="3 4">
    <name type="scientific">Cucumis sativus</name>
    <name type="common">Cucumber</name>
    <dbReference type="NCBI Taxonomy" id="3659"/>
    <lineage>
        <taxon>Eukaryota</taxon>
        <taxon>Viridiplantae</taxon>
        <taxon>Streptophyta</taxon>
        <taxon>Embryophyta</taxon>
        <taxon>Tracheophyta</taxon>
        <taxon>Spermatophyta</taxon>
        <taxon>Magnoliopsida</taxon>
        <taxon>eudicotyledons</taxon>
        <taxon>Gunneridae</taxon>
        <taxon>Pentapetalae</taxon>
        <taxon>rosids</taxon>
        <taxon>fabids</taxon>
        <taxon>Cucurbitales</taxon>
        <taxon>Cucurbitaceae</taxon>
        <taxon>Benincaseae</taxon>
        <taxon>Cucumis</taxon>
    </lineage>
</organism>
<feature type="region of interest" description="Disordered" evidence="1">
    <location>
        <begin position="1"/>
        <end position="21"/>
    </location>
</feature>
<dbReference type="SUPFAM" id="SSF46934">
    <property type="entry name" value="UBA-like"/>
    <property type="match status" value="1"/>
</dbReference>
<dbReference type="AlphaFoldDB" id="A0A0A0KV66"/>
<protein>
    <recommendedName>
        <fullName evidence="2">UBA domain-containing protein</fullName>
    </recommendedName>
</protein>
<dbReference type="Proteomes" id="UP000029981">
    <property type="component" value="Chromosome 4"/>
</dbReference>
<dbReference type="InterPro" id="IPR015940">
    <property type="entry name" value="UBA"/>
</dbReference>
<feature type="domain" description="UBA" evidence="2">
    <location>
        <begin position="24"/>
        <end position="64"/>
    </location>
</feature>
<dbReference type="PROSITE" id="PS50030">
    <property type="entry name" value="UBA"/>
    <property type="match status" value="1"/>
</dbReference>
<evidence type="ECO:0000259" key="2">
    <source>
        <dbReference type="PROSITE" id="PS50030"/>
    </source>
</evidence>
<dbReference type="STRING" id="3659.A0A0A0KV66"/>
<reference evidence="3 4" key="2">
    <citation type="journal article" date="2009" name="PLoS ONE">
        <title>An integrated genetic and cytogenetic map of the cucumber genome.</title>
        <authorList>
            <person name="Ren Y."/>
            <person name="Zhang Z."/>
            <person name="Liu J."/>
            <person name="Staub J.E."/>
            <person name="Han Y."/>
            <person name="Cheng Z."/>
            <person name="Li X."/>
            <person name="Lu J."/>
            <person name="Miao H."/>
            <person name="Kang H."/>
            <person name="Xie B."/>
            <person name="Gu X."/>
            <person name="Wang X."/>
            <person name="Du Y."/>
            <person name="Jin W."/>
            <person name="Huang S."/>
        </authorList>
    </citation>
    <scope>NUCLEOTIDE SEQUENCE [LARGE SCALE GENOMIC DNA]</scope>
    <source>
        <strain evidence="4">cv. 9930</strain>
    </source>
</reference>
<keyword evidence="4" id="KW-1185">Reference proteome</keyword>
<sequence>MRNKASNNNNNKKKRKKNDLISISMGEEMEQLVNMGFPDELAAQALAATGGKSTLKATEWILNHKSSSPSPKPNLPISSNPNLQPKLDRFFHFQPRPPPPSASHVQ</sequence>
<reference evidence="3 4" key="1">
    <citation type="journal article" date="2009" name="Nat. Genet.">
        <title>The genome of the cucumber, Cucumis sativus L.</title>
        <authorList>
            <person name="Huang S."/>
            <person name="Li R."/>
            <person name="Zhang Z."/>
            <person name="Li L."/>
            <person name="Gu X."/>
            <person name="Fan W."/>
            <person name="Lucas W.J."/>
            <person name="Wang X."/>
            <person name="Xie B."/>
            <person name="Ni P."/>
            <person name="Ren Y."/>
            <person name="Zhu H."/>
            <person name="Li J."/>
            <person name="Lin K."/>
            <person name="Jin W."/>
            <person name="Fei Z."/>
            <person name="Li G."/>
            <person name="Staub J."/>
            <person name="Kilian A."/>
            <person name="van der Vossen E.A."/>
            <person name="Wu Y."/>
            <person name="Guo J."/>
            <person name="He J."/>
            <person name="Jia Z."/>
            <person name="Ren Y."/>
            <person name="Tian G."/>
            <person name="Lu Y."/>
            <person name="Ruan J."/>
            <person name="Qian W."/>
            <person name="Wang M."/>
            <person name="Huang Q."/>
            <person name="Li B."/>
            <person name="Xuan Z."/>
            <person name="Cao J."/>
            <person name="Asan"/>
            <person name="Wu Z."/>
            <person name="Zhang J."/>
            <person name="Cai Q."/>
            <person name="Bai Y."/>
            <person name="Zhao B."/>
            <person name="Han Y."/>
            <person name="Li Y."/>
            <person name="Li X."/>
            <person name="Wang S."/>
            <person name="Shi Q."/>
            <person name="Liu S."/>
            <person name="Cho W.K."/>
            <person name="Kim J.Y."/>
            <person name="Xu Y."/>
            <person name="Heller-Uszynska K."/>
            <person name="Miao H."/>
            <person name="Cheng Z."/>
            <person name="Zhang S."/>
            <person name="Wu J."/>
            <person name="Yang Y."/>
            <person name="Kang H."/>
            <person name="Li M."/>
            <person name="Liang H."/>
            <person name="Ren X."/>
            <person name="Shi Z."/>
            <person name="Wen M."/>
            <person name="Jian M."/>
            <person name="Yang H."/>
            <person name="Zhang G."/>
            <person name="Yang Z."/>
            <person name="Chen R."/>
            <person name="Liu S."/>
            <person name="Li J."/>
            <person name="Ma L."/>
            <person name="Liu H."/>
            <person name="Zhou Y."/>
            <person name="Zhao J."/>
            <person name="Fang X."/>
            <person name="Li G."/>
            <person name="Fang L."/>
            <person name="Li Y."/>
            <person name="Liu D."/>
            <person name="Zheng H."/>
            <person name="Zhang Y."/>
            <person name="Qin N."/>
            <person name="Li Z."/>
            <person name="Yang G."/>
            <person name="Yang S."/>
            <person name="Bolund L."/>
            <person name="Kristiansen K."/>
            <person name="Zheng H."/>
            <person name="Li S."/>
            <person name="Zhang X."/>
            <person name="Yang H."/>
            <person name="Wang J."/>
            <person name="Sun R."/>
            <person name="Zhang B."/>
            <person name="Jiang S."/>
            <person name="Wang J."/>
            <person name="Du Y."/>
            <person name="Li S."/>
        </authorList>
    </citation>
    <scope>NUCLEOTIDE SEQUENCE [LARGE SCALE GENOMIC DNA]</scope>
    <source>
        <strain evidence="4">cv. 9930</strain>
    </source>
</reference>
<dbReference type="Gramene" id="KGN53480">
    <property type="protein sequence ID" value="KGN53480"/>
    <property type="gene ID" value="Csa_4G056690"/>
</dbReference>
<feature type="region of interest" description="Disordered" evidence="1">
    <location>
        <begin position="60"/>
        <end position="106"/>
    </location>
</feature>
<reference evidence="3 4" key="3">
    <citation type="journal article" date="2010" name="BMC Genomics">
        <title>Transcriptome sequencing and comparative analysis of cucumber flowers with different sex types.</title>
        <authorList>
            <person name="Guo S."/>
            <person name="Zheng Y."/>
            <person name="Joung J.G."/>
            <person name="Liu S."/>
            <person name="Zhang Z."/>
            <person name="Crasta O.R."/>
            <person name="Sobral B.W."/>
            <person name="Xu Y."/>
            <person name="Huang S."/>
            <person name="Fei Z."/>
        </authorList>
    </citation>
    <scope>NUCLEOTIDE SEQUENCE [LARGE SCALE GENOMIC DNA]</scope>
    <source>
        <strain evidence="4">cv. 9930</strain>
    </source>
</reference>
<reference evidence="3 4" key="4">
    <citation type="journal article" date="2011" name="BMC Genomics">
        <title>RNA-Seq improves annotation of protein-coding genes in the cucumber genome.</title>
        <authorList>
            <person name="Li Z."/>
            <person name="Zhang Z."/>
            <person name="Yan P."/>
            <person name="Huang S."/>
            <person name="Fei Z."/>
            <person name="Lin K."/>
        </authorList>
    </citation>
    <scope>NUCLEOTIDE SEQUENCE [LARGE SCALE GENOMIC DNA]</scope>
    <source>
        <strain evidence="4">cv. 9930</strain>
    </source>
</reference>
<gene>
    <name evidence="3" type="ORF">Csa_4G056690</name>
</gene>
<feature type="compositionally biased region" description="Pro residues" evidence="1">
    <location>
        <begin position="95"/>
        <end position="106"/>
    </location>
</feature>
<dbReference type="Gene3D" id="1.10.8.10">
    <property type="entry name" value="DNA helicase RuvA subunit, C-terminal domain"/>
    <property type="match status" value="1"/>
</dbReference>
<dbReference type="InterPro" id="IPR009060">
    <property type="entry name" value="UBA-like_sf"/>
</dbReference>
<accession>A0A0A0KV66</accession>
<dbReference type="EMBL" id="CM002925">
    <property type="protein sequence ID" value="KGN53480.1"/>
    <property type="molecule type" value="Genomic_DNA"/>
</dbReference>
<feature type="compositionally biased region" description="Low complexity" evidence="1">
    <location>
        <begin position="1"/>
        <end position="10"/>
    </location>
</feature>
<evidence type="ECO:0000313" key="3">
    <source>
        <dbReference type="EMBL" id="KGN53480.1"/>
    </source>
</evidence>
<feature type="compositionally biased region" description="Low complexity" evidence="1">
    <location>
        <begin position="65"/>
        <end position="85"/>
    </location>
</feature>
<proteinExistence type="predicted"/>
<dbReference type="Pfam" id="PF22562">
    <property type="entry name" value="UBA_7"/>
    <property type="match status" value="1"/>
</dbReference>